<sequence>MQTEPNASSAQTMLMYVTAASLSCRAEPKSGASVVEKLTRGDNVLAGETLGHWAHLDRIGEDCWVAQRFLSENDPGSEPLPRRAQLYGPRRDIVETLSSQPIGPSCGSKWKCGQMDSCSEAYHYLNECGLSRLDGDGDGVPCESIC</sequence>
<accession>D4Z4C1</accession>
<protein>
    <submittedName>
        <fullName evidence="2">Putative prophage MuMc02 nuclease</fullName>
    </submittedName>
</protein>
<name>D4Z4C1_SPHIU</name>
<dbReference type="EMBL" id="AP010803">
    <property type="protein sequence ID" value="BAI97453.1"/>
    <property type="molecule type" value="Genomic_DNA"/>
</dbReference>
<dbReference type="AlphaFoldDB" id="D4Z4C1"/>
<dbReference type="STRING" id="452662.SJA_C1-26190"/>
<evidence type="ECO:0000313" key="2">
    <source>
        <dbReference type="EMBL" id="BAI97453.1"/>
    </source>
</evidence>
<feature type="domain" description="Excalibur calcium-binding" evidence="1">
    <location>
        <begin position="112"/>
        <end position="143"/>
    </location>
</feature>
<dbReference type="HOGENOM" id="CLU_1776253_0_0_5"/>
<dbReference type="Proteomes" id="UP000007753">
    <property type="component" value="Chromosome 1"/>
</dbReference>
<gene>
    <name evidence="2" type="ordered locus">SJA_C1-26190</name>
</gene>
<evidence type="ECO:0000313" key="3">
    <source>
        <dbReference type="Proteomes" id="UP000007753"/>
    </source>
</evidence>
<dbReference type="Gene3D" id="2.30.30.40">
    <property type="entry name" value="SH3 Domains"/>
    <property type="match status" value="1"/>
</dbReference>
<dbReference type="InterPro" id="IPR008613">
    <property type="entry name" value="Excalibur_Ca-bd_domain"/>
</dbReference>
<reference evidence="2 3" key="1">
    <citation type="journal article" date="2010" name="J. Bacteriol.">
        <title>Complete genome sequence of the representative gamma-hexachlorocyclohexane-degrading bacterium Sphingobium japonicum UT26.</title>
        <authorList>
            <person name="Nagata Y."/>
            <person name="Ohtsubo Y."/>
            <person name="Endo R."/>
            <person name="Ichikawa N."/>
            <person name="Ankai A."/>
            <person name="Oguchi A."/>
            <person name="Fukui S."/>
            <person name="Fujita N."/>
            <person name="Tsuda M."/>
        </authorList>
    </citation>
    <scope>NUCLEOTIDE SEQUENCE [LARGE SCALE GENOMIC DNA]</scope>
    <source>
        <strain evidence="3">DSM 16413 / CCM 7287 / MTCC 6362 / UT26 / NBRC 101211 / UT26S</strain>
    </source>
</reference>
<proteinExistence type="predicted"/>
<evidence type="ECO:0000259" key="1">
    <source>
        <dbReference type="Pfam" id="PF05901"/>
    </source>
</evidence>
<organism evidence="2 3">
    <name type="scientific">Sphingobium indicum (strain DSM 16413 / CCM 7287 / MTCC 6362 / UT26 / NBRC 101211 / UT26S)</name>
    <name type="common">Sphingobium japonicum</name>
    <dbReference type="NCBI Taxonomy" id="452662"/>
    <lineage>
        <taxon>Bacteria</taxon>
        <taxon>Pseudomonadati</taxon>
        <taxon>Pseudomonadota</taxon>
        <taxon>Alphaproteobacteria</taxon>
        <taxon>Sphingomonadales</taxon>
        <taxon>Sphingomonadaceae</taxon>
        <taxon>Sphingobium</taxon>
    </lineage>
</organism>
<keyword evidence="3" id="KW-1185">Reference proteome</keyword>
<dbReference type="Pfam" id="PF05901">
    <property type="entry name" value="Excalibur"/>
    <property type="match status" value="1"/>
</dbReference>
<dbReference type="eggNOG" id="COG1864">
    <property type="taxonomic scope" value="Bacteria"/>
</dbReference>
<dbReference type="KEGG" id="sjp:SJA_C1-26190"/>